<feature type="compositionally biased region" description="Low complexity" evidence="1">
    <location>
        <begin position="75"/>
        <end position="90"/>
    </location>
</feature>
<name>A0A6A3PP07_9STRA</name>
<evidence type="ECO:0000313" key="6">
    <source>
        <dbReference type="Proteomes" id="UP000441208"/>
    </source>
</evidence>
<dbReference type="EMBL" id="QXFZ01008877">
    <property type="protein sequence ID" value="KAE9055245.1"/>
    <property type="molecule type" value="Genomic_DNA"/>
</dbReference>
<keyword evidence="2" id="KW-0472">Membrane</keyword>
<comment type="caution">
    <text evidence="3">The sequence shown here is derived from an EMBL/GenBank/DDBJ whole genome shotgun (WGS) entry which is preliminary data.</text>
</comment>
<gene>
    <name evidence="4" type="ORF">PF001_g32722</name>
    <name evidence="3" type="ORF">PF007_g32377</name>
</gene>
<evidence type="ECO:0000313" key="4">
    <source>
        <dbReference type="EMBL" id="KAE9260410.1"/>
    </source>
</evidence>
<proteinExistence type="predicted"/>
<evidence type="ECO:0000256" key="1">
    <source>
        <dbReference type="SAM" id="MobiDB-lite"/>
    </source>
</evidence>
<accession>A0A6A3PP07</accession>
<feature type="region of interest" description="Disordered" evidence="1">
    <location>
        <begin position="75"/>
        <end position="98"/>
    </location>
</feature>
<dbReference type="AlphaFoldDB" id="A0A6A3PP07"/>
<evidence type="ECO:0000313" key="3">
    <source>
        <dbReference type="EMBL" id="KAE9055245.1"/>
    </source>
</evidence>
<dbReference type="EMBL" id="QXGE01009742">
    <property type="protein sequence ID" value="KAE9260410.1"/>
    <property type="molecule type" value="Genomic_DNA"/>
</dbReference>
<feature type="region of interest" description="Disordered" evidence="1">
    <location>
        <begin position="111"/>
        <end position="144"/>
    </location>
</feature>
<evidence type="ECO:0000313" key="5">
    <source>
        <dbReference type="Proteomes" id="UP000437068"/>
    </source>
</evidence>
<keyword evidence="2" id="KW-1133">Transmembrane helix</keyword>
<reference evidence="5 6" key="1">
    <citation type="submission" date="2018-08" db="EMBL/GenBank/DDBJ databases">
        <title>Genomic investigation of the strawberry pathogen Phytophthora fragariae indicates pathogenicity is determined by transcriptional variation in three key races.</title>
        <authorList>
            <person name="Adams T.M."/>
            <person name="Armitage A.D."/>
            <person name="Sobczyk M.K."/>
            <person name="Bates H.J."/>
            <person name="Dunwell J.M."/>
            <person name="Nellist C.F."/>
            <person name="Harrison R.J."/>
        </authorList>
    </citation>
    <scope>NUCLEOTIDE SEQUENCE [LARGE SCALE GENOMIC DNA]</scope>
    <source>
        <strain evidence="4 5">A4</strain>
        <strain evidence="3 6">NOV-71</strain>
    </source>
</reference>
<keyword evidence="2" id="KW-0812">Transmembrane</keyword>
<evidence type="ECO:0000256" key="2">
    <source>
        <dbReference type="SAM" id="Phobius"/>
    </source>
</evidence>
<feature type="transmembrane region" description="Helical" evidence="2">
    <location>
        <begin position="20"/>
        <end position="38"/>
    </location>
</feature>
<dbReference type="Proteomes" id="UP000441208">
    <property type="component" value="Unassembled WGS sequence"/>
</dbReference>
<protein>
    <submittedName>
        <fullName evidence="3">Uncharacterized protein</fullName>
    </submittedName>
</protein>
<organism evidence="3 6">
    <name type="scientific">Phytophthora fragariae</name>
    <dbReference type="NCBI Taxonomy" id="53985"/>
    <lineage>
        <taxon>Eukaryota</taxon>
        <taxon>Sar</taxon>
        <taxon>Stramenopiles</taxon>
        <taxon>Oomycota</taxon>
        <taxon>Peronosporomycetes</taxon>
        <taxon>Peronosporales</taxon>
        <taxon>Peronosporaceae</taxon>
        <taxon>Phytophthora</taxon>
    </lineage>
</organism>
<dbReference type="Proteomes" id="UP000437068">
    <property type="component" value="Unassembled WGS sequence"/>
</dbReference>
<sequence>MASTAFMVSVSAWEFPASWVSVWATACTAPACMAPVLVSASVYRAWPALVSMSASPVLVLVAPLLDTTVPTRLPTLTHTPVHPPTLTHTPAHPPMPSPTRMQARLPTPTHTPVPLPMLSPTRMPVRQPMRSPTRMRMQACPPPW</sequence>